<dbReference type="GO" id="GO:0005524">
    <property type="term" value="F:ATP binding"/>
    <property type="evidence" value="ECO:0007669"/>
    <property type="project" value="UniProtKB-KW"/>
</dbReference>
<dbReference type="GO" id="GO:2001295">
    <property type="term" value="P:malonyl-CoA biosynthetic process"/>
    <property type="evidence" value="ECO:0007669"/>
    <property type="project" value="TreeGrafter"/>
</dbReference>
<comment type="subunit">
    <text evidence="1">Acetyl-CoA carboxylase is a heterohexamer composed of biotin carboxyl carrier protein, biotin carboxylase and 2 subunits each of ACCase subunit alpha and ACCase plastid-coded subunit beta (accD).</text>
</comment>
<keyword evidence="2" id="KW-0808">Transferase</keyword>
<evidence type="ECO:0000313" key="8">
    <source>
        <dbReference type="EMBL" id="KAK9662466.1"/>
    </source>
</evidence>
<dbReference type="Pfam" id="PF01039">
    <property type="entry name" value="Carboxyl_trans"/>
    <property type="match status" value="1"/>
</dbReference>
<dbReference type="SUPFAM" id="SSF52096">
    <property type="entry name" value="ClpP/crotonase"/>
    <property type="match status" value="1"/>
</dbReference>
<accession>A0AAW1GHT2</accession>
<evidence type="ECO:0000313" key="10">
    <source>
        <dbReference type="Proteomes" id="UP001443914"/>
    </source>
</evidence>
<evidence type="ECO:0000256" key="1">
    <source>
        <dbReference type="ARBA" id="ARBA00011842"/>
    </source>
</evidence>
<evidence type="ECO:0000256" key="2">
    <source>
        <dbReference type="ARBA" id="ARBA00022679"/>
    </source>
</evidence>
<sequence length="452" mass="51664">MDSLGPIENTRKRDDSSLKDIEKKSQSWRKSYRFSYSNVDHLFRVMDIRNFISDDTFLLIDSKGDNYSIYFDIENQIFEIDNDHSFSNFEDSSFLNSRSKSDDTYNDRYIYDTKDNWNNHINNCIDNYLYYQICIGSSILSGSGNYSDASIFSYILSECRSLRTITNDSNLTRRENLDVTQKNRDLWVQCENCYFLNFKKVFTKIHRNICEQCGYHLKMSSSDRIELLIDPGTWNPRDEDMVSVDPLEFNSEEEPYKDRINSYQRQTGLTEAVQTGIGQLNGIPVAIGVMDFEFMGGSMGSVVGEKITRLIEYASNKLLPLIIVCASGGARMQEGSLSLMQMAKISSVLYDYQSTKRLFYVSILTSPTTGGVTASFGMLGDIIIAEPNAYIAFAGKRVIEQTLNKTVPEGSQAAEYLFHKGLFDPIVPRNLLKSVLSELFKLHAFFPLKKKK</sequence>
<dbReference type="PANTHER" id="PTHR42995">
    <property type="entry name" value="ACETYL-COENZYME A CARBOXYLASE CARBOXYL TRANSFERASE SUBUNIT BETA, CHLOROPLASTIC"/>
    <property type="match status" value="1"/>
</dbReference>
<keyword evidence="5" id="KW-0862">Zinc</keyword>
<evidence type="ECO:0000313" key="9">
    <source>
        <dbReference type="EMBL" id="KAK9663583.1"/>
    </source>
</evidence>
<dbReference type="InterPro" id="IPR000438">
    <property type="entry name" value="Acetyl_CoA_COase_Trfase_b_su"/>
</dbReference>
<feature type="domain" description="CoA carboxyltransferase N-terminal" evidence="7">
    <location>
        <begin position="186"/>
        <end position="452"/>
    </location>
</feature>
<dbReference type="InterPro" id="IPR029045">
    <property type="entry name" value="ClpP/crotonase-like_dom_sf"/>
</dbReference>
<dbReference type="Gene3D" id="3.90.226.10">
    <property type="entry name" value="2-enoyl-CoA Hydratase, Chain A, domain 1"/>
    <property type="match status" value="1"/>
</dbReference>
<dbReference type="NCBIfam" id="TIGR00515">
    <property type="entry name" value="accD"/>
    <property type="match status" value="1"/>
</dbReference>
<keyword evidence="6" id="KW-0067">ATP-binding</keyword>
<dbReference type="EMBL" id="JBDFQZ010000040">
    <property type="protein sequence ID" value="KAK9662466.1"/>
    <property type="molecule type" value="Genomic_DNA"/>
</dbReference>
<protein>
    <recommendedName>
        <fullName evidence="7">CoA carboxyltransferase N-terminal domain-containing protein</fullName>
    </recommendedName>
</protein>
<keyword evidence="4" id="KW-0479">Metal-binding</keyword>
<reference evidence="8 10" key="1">
    <citation type="submission" date="2024-03" db="EMBL/GenBank/DDBJ databases">
        <title>WGS assembly of Saponaria officinalis var. Norfolk2.</title>
        <authorList>
            <person name="Jenkins J."/>
            <person name="Shu S."/>
            <person name="Grimwood J."/>
            <person name="Barry K."/>
            <person name="Goodstein D."/>
            <person name="Schmutz J."/>
            <person name="Leebens-Mack J."/>
            <person name="Osbourn A."/>
        </authorList>
    </citation>
    <scope>NUCLEOTIDE SEQUENCE [LARGE SCALE GENOMIC DNA]</scope>
    <source>
        <strain evidence="10">cv. Norfolk2</strain>
        <strain evidence="8">JIC</strain>
        <tissue evidence="8">Leaf</tissue>
    </source>
</reference>
<dbReference type="HAMAP" id="MF_01395">
    <property type="entry name" value="AcetylCoA_CT_beta"/>
    <property type="match status" value="1"/>
</dbReference>
<dbReference type="GO" id="GO:0016740">
    <property type="term" value="F:transferase activity"/>
    <property type="evidence" value="ECO:0007669"/>
    <property type="project" value="UniProtKB-KW"/>
</dbReference>
<evidence type="ECO:0000259" key="7">
    <source>
        <dbReference type="PROSITE" id="PS50980"/>
    </source>
</evidence>
<dbReference type="PANTHER" id="PTHR42995:SF5">
    <property type="entry name" value="ACETYL-COENZYME A CARBOXYLASE CARBOXYL TRANSFERASE SUBUNIT BETA, CHLOROPLASTIC"/>
    <property type="match status" value="1"/>
</dbReference>
<dbReference type="GO" id="GO:0006633">
    <property type="term" value="P:fatty acid biosynthetic process"/>
    <property type="evidence" value="ECO:0007669"/>
    <property type="project" value="InterPro"/>
</dbReference>
<keyword evidence="10" id="KW-1185">Reference proteome</keyword>
<dbReference type="Proteomes" id="UP001443914">
    <property type="component" value="Unassembled WGS sequence"/>
</dbReference>
<keyword evidence="3" id="KW-0547">Nucleotide-binding</keyword>
<dbReference type="InterPro" id="IPR011762">
    <property type="entry name" value="COA_CT_N"/>
</dbReference>
<organism evidence="8 10">
    <name type="scientific">Saponaria officinalis</name>
    <name type="common">Common soapwort</name>
    <name type="synonym">Lychnis saponaria</name>
    <dbReference type="NCBI Taxonomy" id="3572"/>
    <lineage>
        <taxon>Eukaryota</taxon>
        <taxon>Viridiplantae</taxon>
        <taxon>Streptophyta</taxon>
        <taxon>Embryophyta</taxon>
        <taxon>Tracheophyta</taxon>
        <taxon>Spermatophyta</taxon>
        <taxon>Magnoliopsida</taxon>
        <taxon>eudicotyledons</taxon>
        <taxon>Gunneridae</taxon>
        <taxon>Pentapetalae</taxon>
        <taxon>Caryophyllales</taxon>
        <taxon>Caryophyllaceae</taxon>
        <taxon>Caryophylleae</taxon>
        <taxon>Saponaria</taxon>
    </lineage>
</organism>
<proteinExistence type="inferred from homology"/>
<dbReference type="AlphaFoldDB" id="A0AAW1GHT2"/>
<dbReference type="EMBL" id="JBDFQZ010000018">
    <property type="protein sequence ID" value="KAK9663583.1"/>
    <property type="molecule type" value="Genomic_DNA"/>
</dbReference>
<dbReference type="GO" id="GO:0008270">
    <property type="term" value="F:zinc ion binding"/>
    <property type="evidence" value="ECO:0007669"/>
    <property type="project" value="UniProtKB-KW"/>
</dbReference>
<comment type="caution">
    <text evidence="8">The sequence shown here is derived from an EMBL/GenBank/DDBJ whole genome shotgun (WGS) entry which is preliminary data.</text>
</comment>
<evidence type="ECO:0000256" key="5">
    <source>
        <dbReference type="ARBA" id="ARBA00022833"/>
    </source>
</evidence>
<evidence type="ECO:0000256" key="3">
    <source>
        <dbReference type="ARBA" id="ARBA00022741"/>
    </source>
</evidence>
<dbReference type="InterPro" id="IPR034733">
    <property type="entry name" value="AcCoA_carboxyl_beta"/>
</dbReference>
<dbReference type="PRINTS" id="PR01070">
    <property type="entry name" value="ACCCTRFRASEB"/>
</dbReference>
<evidence type="ECO:0000256" key="6">
    <source>
        <dbReference type="ARBA" id="ARBA00022840"/>
    </source>
</evidence>
<keyword evidence="4" id="KW-0863">Zinc-finger</keyword>
<dbReference type="GO" id="GO:0003989">
    <property type="term" value="F:acetyl-CoA carboxylase activity"/>
    <property type="evidence" value="ECO:0007669"/>
    <property type="project" value="InterPro"/>
</dbReference>
<dbReference type="PROSITE" id="PS50980">
    <property type="entry name" value="COA_CT_NTER"/>
    <property type="match status" value="1"/>
</dbReference>
<gene>
    <name evidence="8" type="ORF">RND81_O021700</name>
    <name evidence="9" type="ORF">RND81_O277500</name>
</gene>
<evidence type="ECO:0000256" key="4">
    <source>
        <dbReference type="ARBA" id="ARBA00022771"/>
    </source>
</evidence>
<dbReference type="GO" id="GO:0009317">
    <property type="term" value="C:acetyl-CoA carboxylase complex"/>
    <property type="evidence" value="ECO:0007669"/>
    <property type="project" value="InterPro"/>
</dbReference>
<name>A0AAW1GHT2_SAPOF</name>